<protein>
    <submittedName>
        <fullName evidence="1">Uncharacterized protein</fullName>
    </submittedName>
</protein>
<sequence length="98" mass="11058">MLARSGENIKNEKQNICEPSCSAGPSTCGKDELHLSKNERNVPHLVTLPSWTNRCMITQFFCANLLCVNRREHLYLCMCIDTCMYTTVFAHSAHAPPN</sequence>
<gene>
    <name evidence="1" type="ORF">POVWA1_001340</name>
</gene>
<proteinExistence type="predicted"/>
<reference evidence="2" key="1">
    <citation type="submission" date="2016-05" db="EMBL/GenBank/DDBJ databases">
        <authorList>
            <person name="Naeem Raeece"/>
        </authorList>
    </citation>
    <scope>NUCLEOTIDE SEQUENCE [LARGE SCALE GENOMIC DNA]</scope>
</reference>
<dbReference type="EMBL" id="FLRD01000001">
    <property type="protein sequence ID" value="SBT30471.1"/>
    <property type="molecule type" value="Genomic_DNA"/>
</dbReference>
<evidence type="ECO:0000313" key="2">
    <source>
        <dbReference type="Proteomes" id="UP000078555"/>
    </source>
</evidence>
<organism evidence="1 2">
    <name type="scientific">Plasmodium ovale wallikeri</name>
    <dbReference type="NCBI Taxonomy" id="864142"/>
    <lineage>
        <taxon>Eukaryota</taxon>
        <taxon>Sar</taxon>
        <taxon>Alveolata</taxon>
        <taxon>Apicomplexa</taxon>
        <taxon>Aconoidasida</taxon>
        <taxon>Haemosporida</taxon>
        <taxon>Plasmodiidae</taxon>
        <taxon>Plasmodium</taxon>
        <taxon>Plasmodium (Plasmodium)</taxon>
    </lineage>
</organism>
<dbReference type="AlphaFoldDB" id="A0A1A8YGU3"/>
<dbReference type="Proteomes" id="UP000078555">
    <property type="component" value="Unassembled WGS sequence"/>
</dbReference>
<accession>A0A1A8YGU3</accession>
<keyword evidence="2" id="KW-1185">Reference proteome</keyword>
<name>A0A1A8YGU3_PLAOA</name>
<evidence type="ECO:0000313" key="1">
    <source>
        <dbReference type="EMBL" id="SBT30471.1"/>
    </source>
</evidence>